<dbReference type="InterPro" id="IPR012795">
    <property type="entry name" value="tRNA_Ile_lys_synt_N"/>
</dbReference>
<evidence type="ECO:0000256" key="3">
    <source>
        <dbReference type="ARBA" id="ARBA00022598"/>
    </source>
</evidence>
<dbReference type="Pfam" id="PF11734">
    <property type="entry name" value="TilS_C"/>
    <property type="match status" value="1"/>
</dbReference>
<dbReference type="NCBIfam" id="TIGR02432">
    <property type="entry name" value="lysidine_TilS_N"/>
    <property type="match status" value="1"/>
</dbReference>
<accession>A0ABS5U4A3</accession>
<name>A0ABS5U4A3_9BACT</name>
<evidence type="ECO:0000313" key="11">
    <source>
        <dbReference type="Proteomes" id="UP000784128"/>
    </source>
</evidence>
<dbReference type="InterPro" id="IPR012094">
    <property type="entry name" value="tRNA_Ile_lys_synt"/>
</dbReference>
<proteinExistence type="inferred from homology"/>
<keyword evidence="6 8" id="KW-0067">ATP-binding</keyword>
<comment type="domain">
    <text evidence="8">The N-terminal region contains the highly conserved SGGXDS motif, predicted to be a P-loop motif involved in ATP binding.</text>
</comment>
<feature type="binding site" evidence="8">
    <location>
        <begin position="30"/>
        <end position="35"/>
    </location>
    <ligand>
        <name>ATP</name>
        <dbReference type="ChEBI" id="CHEBI:30616"/>
    </ligand>
</feature>
<evidence type="ECO:0000256" key="4">
    <source>
        <dbReference type="ARBA" id="ARBA00022694"/>
    </source>
</evidence>
<protein>
    <recommendedName>
        <fullName evidence="8">tRNA(Ile)-lysidine synthase</fullName>
        <ecNumber evidence="8">6.3.4.19</ecNumber>
    </recommendedName>
    <alternativeName>
        <fullName evidence="8">tRNA(Ile)-2-lysyl-cytidine synthase</fullName>
    </alternativeName>
    <alternativeName>
        <fullName evidence="8">tRNA(Ile)-lysidine synthetase</fullName>
    </alternativeName>
</protein>
<dbReference type="NCBIfam" id="TIGR02433">
    <property type="entry name" value="lysidine_TilS_C"/>
    <property type="match status" value="1"/>
</dbReference>
<dbReference type="Pfam" id="PF09179">
    <property type="entry name" value="TilS"/>
    <property type="match status" value="1"/>
</dbReference>
<dbReference type="InterPro" id="IPR015262">
    <property type="entry name" value="tRNA_Ile_lys_synt_subst-bd"/>
</dbReference>
<dbReference type="SUPFAM" id="SSF56037">
    <property type="entry name" value="PheT/TilS domain"/>
    <property type="match status" value="1"/>
</dbReference>
<comment type="catalytic activity">
    <reaction evidence="7 8">
        <text>cytidine(34) in tRNA(Ile2) + L-lysine + ATP = lysidine(34) in tRNA(Ile2) + AMP + diphosphate + H(+)</text>
        <dbReference type="Rhea" id="RHEA:43744"/>
        <dbReference type="Rhea" id="RHEA-COMP:10625"/>
        <dbReference type="Rhea" id="RHEA-COMP:10670"/>
        <dbReference type="ChEBI" id="CHEBI:15378"/>
        <dbReference type="ChEBI" id="CHEBI:30616"/>
        <dbReference type="ChEBI" id="CHEBI:32551"/>
        <dbReference type="ChEBI" id="CHEBI:33019"/>
        <dbReference type="ChEBI" id="CHEBI:82748"/>
        <dbReference type="ChEBI" id="CHEBI:83665"/>
        <dbReference type="ChEBI" id="CHEBI:456215"/>
        <dbReference type="EC" id="6.3.4.19"/>
    </reaction>
</comment>
<dbReference type="HAMAP" id="MF_01161">
    <property type="entry name" value="tRNA_Ile_lys_synt"/>
    <property type="match status" value="1"/>
</dbReference>
<evidence type="ECO:0000256" key="6">
    <source>
        <dbReference type="ARBA" id="ARBA00022840"/>
    </source>
</evidence>
<keyword evidence="4 8" id="KW-0819">tRNA processing</keyword>
<sequence length="463" mass="51631">MNLHILPDRVKQSLHEHGLCPGDTIIVALSGGADSCALLDILAGLKELSLHLIVAHLNHCLRGAESDTDEEFCRGRAEHYALPFKARRIDVGEMARLQKINLEDAGRQARHQFLEEVRLEHDAAVIALAHHADDQAETVLMRLLRGAGTTGLSGMSWRNGNRLRPLLDSTRVEIEAYLAERNLCFREDLSNRDTKFLRNRVRHELLPLLETYNPAIRSSLTTTASLLSDEDAVLEDLTAKLVSEACRFTPESVSCDLIVLVQQPPALLRRLLRHVLERLHGSLKHFGFRHIQALEHLICSPRPNARLNLPVGTCARRSYDLLVLERLSKQENLAGGDIVSITGPGVYRLPWGGTLILSLGVAAPPDAGRLNQNIACFDLEKVPFPWQVRTFRSGDRMTPLGMTGSKKVKDIFIDAKIPLPQRRRLPLVFCGTTLIWLCGLRTSQKSLINDQESVIIIGEYSAT</sequence>
<dbReference type="Proteomes" id="UP000784128">
    <property type="component" value="Unassembled WGS sequence"/>
</dbReference>
<dbReference type="InterPro" id="IPR011063">
    <property type="entry name" value="TilS/TtcA_N"/>
</dbReference>
<comment type="function">
    <text evidence="8">Ligates lysine onto the cytidine present at position 34 of the AUA codon-specific tRNA(Ile) that contains the anticodon CAU, in an ATP-dependent manner. Cytidine is converted to lysidine, thus changing the amino acid specificity of the tRNA from methionine to isoleucine.</text>
</comment>
<dbReference type="PANTHER" id="PTHR43033:SF1">
    <property type="entry name" value="TRNA(ILE)-LYSIDINE SYNTHASE-RELATED"/>
    <property type="match status" value="1"/>
</dbReference>
<dbReference type="Gene3D" id="3.30.465.60">
    <property type="match status" value="1"/>
</dbReference>
<organism evidence="10 11">
    <name type="scientific">Pelotalea chapellei</name>
    <dbReference type="NCBI Taxonomy" id="44671"/>
    <lineage>
        <taxon>Bacteria</taxon>
        <taxon>Pseudomonadati</taxon>
        <taxon>Thermodesulfobacteriota</taxon>
        <taxon>Desulfuromonadia</taxon>
        <taxon>Geobacterales</taxon>
        <taxon>Geobacteraceae</taxon>
        <taxon>Pelotalea</taxon>
    </lineage>
</organism>
<evidence type="ECO:0000256" key="2">
    <source>
        <dbReference type="ARBA" id="ARBA00022490"/>
    </source>
</evidence>
<reference evidence="10 11" key="1">
    <citation type="submission" date="2021-05" db="EMBL/GenBank/DDBJ databases">
        <title>The draft genome of Geobacter chapellei DSM 13688.</title>
        <authorList>
            <person name="Xu Z."/>
            <person name="Masuda Y."/>
            <person name="Itoh H."/>
            <person name="Senoo K."/>
        </authorList>
    </citation>
    <scope>NUCLEOTIDE SEQUENCE [LARGE SCALE GENOMIC DNA]</scope>
    <source>
        <strain evidence="10 11">DSM 13688</strain>
    </source>
</reference>
<evidence type="ECO:0000256" key="8">
    <source>
        <dbReference type="HAMAP-Rule" id="MF_01161"/>
    </source>
</evidence>
<dbReference type="SUPFAM" id="SSF52402">
    <property type="entry name" value="Adenine nucleotide alpha hydrolases-like"/>
    <property type="match status" value="1"/>
</dbReference>
<evidence type="ECO:0000259" key="9">
    <source>
        <dbReference type="SMART" id="SM00977"/>
    </source>
</evidence>
<dbReference type="CDD" id="cd01992">
    <property type="entry name" value="TilS_N"/>
    <property type="match status" value="1"/>
</dbReference>
<dbReference type="Pfam" id="PF01171">
    <property type="entry name" value="ATP_bind_3"/>
    <property type="match status" value="1"/>
</dbReference>
<dbReference type="GO" id="GO:0032267">
    <property type="term" value="F:tRNA(Ile)-lysidine synthase activity"/>
    <property type="evidence" value="ECO:0007669"/>
    <property type="project" value="UniProtKB-EC"/>
</dbReference>
<keyword evidence="5 8" id="KW-0547">Nucleotide-binding</keyword>
<gene>
    <name evidence="8 10" type="primary">tilS</name>
    <name evidence="10" type="ORF">KJB30_01670</name>
</gene>
<evidence type="ECO:0000256" key="7">
    <source>
        <dbReference type="ARBA" id="ARBA00048539"/>
    </source>
</evidence>
<keyword evidence="3 8" id="KW-0436">Ligase</keyword>
<dbReference type="PANTHER" id="PTHR43033">
    <property type="entry name" value="TRNA(ILE)-LYSIDINE SYNTHASE-RELATED"/>
    <property type="match status" value="1"/>
</dbReference>
<dbReference type="InterPro" id="IPR012796">
    <property type="entry name" value="Lysidine-tRNA-synth_C"/>
</dbReference>
<keyword evidence="2 8" id="KW-0963">Cytoplasm</keyword>
<comment type="subcellular location">
    <subcellularLocation>
        <location evidence="1 8">Cytoplasm</location>
    </subcellularLocation>
</comment>
<dbReference type="SMART" id="SM00977">
    <property type="entry name" value="TilS_C"/>
    <property type="match status" value="1"/>
</dbReference>
<dbReference type="SUPFAM" id="SSF82829">
    <property type="entry name" value="MesJ substrate recognition domain-like"/>
    <property type="match status" value="1"/>
</dbReference>
<feature type="domain" description="Lysidine-tRNA(Ile) synthetase C-terminal" evidence="9">
    <location>
        <begin position="386"/>
        <end position="457"/>
    </location>
</feature>
<evidence type="ECO:0000313" key="10">
    <source>
        <dbReference type="EMBL" id="MBT1070484.1"/>
    </source>
</evidence>
<dbReference type="RefSeq" id="WP_214296181.1">
    <property type="nucleotide sequence ID" value="NZ_JAHDYS010000001.1"/>
</dbReference>
<dbReference type="Gene3D" id="3.40.50.620">
    <property type="entry name" value="HUPs"/>
    <property type="match status" value="1"/>
</dbReference>
<keyword evidence="11" id="KW-1185">Reference proteome</keyword>
<comment type="similarity">
    <text evidence="8">Belongs to the tRNA(Ile)-lysidine synthase family.</text>
</comment>
<dbReference type="EMBL" id="JAHDYS010000001">
    <property type="protein sequence ID" value="MBT1070484.1"/>
    <property type="molecule type" value="Genomic_DNA"/>
</dbReference>
<dbReference type="InterPro" id="IPR014729">
    <property type="entry name" value="Rossmann-like_a/b/a_fold"/>
</dbReference>
<evidence type="ECO:0000256" key="5">
    <source>
        <dbReference type="ARBA" id="ARBA00022741"/>
    </source>
</evidence>
<comment type="caution">
    <text evidence="10">The sequence shown here is derived from an EMBL/GenBank/DDBJ whole genome shotgun (WGS) entry which is preliminary data.</text>
</comment>
<dbReference type="EC" id="6.3.4.19" evidence="8"/>
<evidence type="ECO:0000256" key="1">
    <source>
        <dbReference type="ARBA" id="ARBA00004496"/>
    </source>
</evidence>